<comment type="catalytic activity">
    <reaction evidence="7">
        <text>Xaa-L-Pro dipeptide + H2O = an L-alpha-amino acid + L-proline</text>
        <dbReference type="Rhea" id="RHEA:76407"/>
        <dbReference type="ChEBI" id="CHEBI:15377"/>
        <dbReference type="ChEBI" id="CHEBI:59869"/>
        <dbReference type="ChEBI" id="CHEBI:60039"/>
        <dbReference type="ChEBI" id="CHEBI:195196"/>
        <dbReference type="EC" id="3.4.13.9"/>
    </reaction>
</comment>
<dbReference type="GO" id="GO:0016795">
    <property type="term" value="F:phosphoric triester hydrolase activity"/>
    <property type="evidence" value="ECO:0007669"/>
    <property type="project" value="InterPro"/>
</dbReference>
<dbReference type="GO" id="GO:0004177">
    <property type="term" value="F:aminopeptidase activity"/>
    <property type="evidence" value="ECO:0007669"/>
    <property type="project" value="TreeGrafter"/>
</dbReference>
<evidence type="ECO:0000256" key="1">
    <source>
        <dbReference type="ARBA" id="ARBA00022670"/>
    </source>
</evidence>
<evidence type="ECO:0000256" key="6">
    <source>
        <dbReference type="ARBA" id="ARBA00023211"/>
    </source>
</evidence>
<dbReference type="Gene3D" id="3.40.350.10">
    <property type="entry name" value="Creatinase/prolidase N-terminal domain"/>
    <property type="match status" value="1"/>
</dbReference>
<keyword evidence="1 7" id="KW-0645">Protease</keyword>
<dbReference type="Pfam" id="PF21216">
    <property type="entry name" value="PepQ_N"/>
    <property type="match status" value="1"/>
</dbReference>
<dbReference type="GO" id="GO:0102009">
    <property type="term" value="F:proline dipeptidase activity"/>
    <property type="evidence" value="ECO:0007669"/>
    <property type="project" value="UniProtKB-EC"/>
</dbReference>
<name>A0A3N4VTK2_9PAST</name>
<comment type="function">
    <text evidence="7">Splits dipeptides with a prolyl residue in the C-terminal position.</text>
</comment>
<feature type="binding site" evidence="7">
    <location>
        <position position="377"/>
    </location>
    <ligand>
        <name>Mn(2+)</name>
        <dbReference type="ChEBI" id="CHEBI:29035"/>
        <label>1</label>
    </ligand>
</feature>
<evidence type="ECO:0000256" key="4">
    <source>
        <dbReference type="ARBA" id="ARBA00022997"/>
    </source>
</evidence>
<feature type="binding site" evidence="7">
    <location>
        <position position="251"/>
    </location>
    <ligand>
        <name>Mn(2+)</name>
        <dbReference type="ChEBI" id="CHEBI:29035"/>
        <label>2</label>
    </ligand>
</feature>
<dbReference type="PANTHER" id="PTHR43226">
    <property type="entry name" value="XAA-PRO AMINOPEPTIDASE 3"/>
    <property type="match status" value="1"/>
</dbReference>
<dbReference type="EC" id="3.4.13.9" evidence="7"/>
<dbReference type="GO" id="GO:0005829">
    <property type="term" value="C:cytosol"/>
    <property type="evidence" value="ECO:0007669"/>
    <property type="project" value="TreeGrafter"/>
</dbReference>
<dbReference type="HAMAP" id="MF_01279">
    <property type="entry name" value="X_Pro_dipeptid"/>
    <property type="match status" value="1"/>
</dbReference>
<evidence type="ECO:0000256" key="2">
    <source>
        <dbReference type="ARBA" id="ARBA00022723"/>
    </source>
</evidence>
<reference evidence="10 11" key="1">
    <citation type="submission" date="2018-11" db="EMBL/GenBank/DDBJ databases">
        <title>Genomic Encyclopedia of Type Strains, Phase IV (KMG-IV): sequencing the most valuable type-strain genomes for metagenomic binning, comparative biology and taxonomic classification.</title>
        <authorList>
            <person name="Goeker M."/>
        </authorList>
    </citation>
    <scope>NUCLEOTIDE SEQUENCE [LARGE SCALE GENOMIC DNA]</scope>
    <source>
        <strain evidence="10 11">DSM 27238</strain>
    </source>
</reference>
<keyword evidence="6 7" id="KW-0464">Manganese</keyword>
<organism evidence="10 11">
    <name type="scientific">Vespertiliibacter pulmonis</name>
    <dbReference type="NCBI Taxonomy" id="1443036"/>
    <lineage>
        <taxon>Bacteria</taxon>
        <taxon>Pseudomonadati</taxon>
        <taxon>Pseudomonadota</taxon>
        <taxon>Gammaproteobacteria</taxon>
        <taxon>Pasteurellales</taxon>
        <taxon>Pasteurellaceae</taxon>
        <taxon>Vespertiliibacter</taxon>
    </lineage>
</organism>
<evidence type="ECO:0000313" key="11">
    <source>
        <dbReference type="Proteomes" id="UP000281691"/>
    </source>
</evidence>
<dbReference type="Pfam" id="PF00557">
    <property type="entry name" value="Peptidase_M24"/>
    <property type="match status" value="1"/>
</dbReference>
<keyword evidence="2 7" id="KW-0479">Metal-binding</keyword>
<dbReference type="InterPro" id="IPR001131">
    <property type="entry name" value="Peptidase_M24B_aminopep-P_CS"/>
</dbReference>
<dbReference type="PANTHER" id="PTHR43226:SF8">
    <property type="entry name" value="XAA-PRO DIPEPTIDASE"/>
    <property type="match status" value="1"/>
</dbReference>
<feature type="binding site" evidence="7">
    <location>
        <position position="332"/>
    </location>
    <ligand>
        <name>Mn(2+)</name>
        <dbReference type="ChEBI" id="CHEBI:29035"/>
        <label>1</label>
    </ligand>
</feature>
<dbReference type="InterPro" id="IPR048819">
    <property type="entry name" value="PepQ_N"/>
</dbReference>
<proteinExistence type="inferred from homology"/>
<dbReference type="OrthoDB" id="9806388at2"/>
<feature type="binding site" evidence="7">
    <location>
        <position position="416"/>
    </location>
    <ligand>
        <name>Mn(2+)</name>
        <dbReference type="ChEBI" id="CHEBI:29035"/>
        <label>1</label>
    </ligand>
</feature>
<comment type="caution">
    <text evidence="10">The sequence shown here is derived from an EMBL/GenBank/DDBJ whole genome shotgun (WGS) entry which is preliminary data.</text>
</comment>
<evidence type="ECO:0000259" key="9">
    <source>
        <dbReference type="Pfam" id="PF21216"/>
    </source>
</evidence>
<feature type="binding site" evidence="7">
    <location>
        <position position="251"/>
    </location>
    <ligand>
        <name>Mn(2+)</name>
        <dbReference type="ChEBI" id="CHEBI:29035"/>
        <label>1</label>
    </ligand>
</feature>
<accession>A0A3N4VTK2</accession>
<keyword evidence="3 7" id="KW-0378">Hydrolase</keyword>
<dbReference type="InterPro" id="IPR022846">
    <property type="entry name" value="X_Pro_dipept"/>
</dbReference>
<dbReference type="InterPro" id="IPR029149">
    <property type="entry name" value="Creatin/AminoP/Spt16_N"/>
</dbReference>
<dbReference type="InterPro" id="IPR036005">
    <property type="entry name" value="Creatinase/aminopeptidase-like"/>
</dbReference>
<evidence type="ECO:0000256" key="5">
    <source>
        <dbReference type="ARBA" id="ARBA00023049"/>
    </source>
</evidence>
<feature type="domain" description="Peptidase M24" evidence="8">
    <location>
        <begin position="163"/>
        <end position="422"/>
    </location>
</feature>
<dbReference type="InterPro" id="IPR052433">
    <property type="entry name" value="X-Pro_dipept-like"/>
</dbReference>
<dbReference type="InterPro" id="IPR000994">
    <property type="entry name" value="Pept_M24"/>
</dbReference>
<evidence type="ECO:0000259" key="8">
    <source>
        <dbReference type="Pfam" id="PF00557"/>
    </source>
</evidence>
<keyword evidence="11" id="KW-1185">Reference proteome</keyword>
<feature type="domain" description="Xaa-Pro dipeptidase N-terminal" evidence="9">
    <location>
        <begin position="3"/>
        <end position="151"/>
    </location>
</feature>
<dbReference type="GO" id="GO:0006508">
    <property type="term" value="P:proteolysis"/>
    <property type="evidence" value="ECO:0007669"/>
    <property type="project" value="UniProtKB-KW"/>
</dbReference>
<comment type="cofactor">
    <cofactor evidence="7">
        <name>Mn(2+)</name>
        <dbReference type="ChEBI" id="CHEBI:29035"/>
    </cofactor>
    <text evidence="7">Binds 2 manganese ions per subunit.</text>
</comment>
<feature type="binding site" evidence="7">
    <location>
        <position position="240"/>
    </location>
    <ligand>
        <name>Mn(2+)</name>
        <dbReference type="ChEBI" id="CHEBI:29035"/>
        <label>2</label>
    </ligand>
</feature>
<dbReference type="EMBL" id="RKQP01000001">
    <property type="protein sequence ID" value="RPE86452.1"/>
    <property type="molecule type" value="Genomic_DNA"/>
</dbReference>
<dbReference type="NCBIfam" id="NF010133">
    <property type="entry name" value="PRK13607.1"/>
    <property type="match status" value="1"/>
</dbReference>
<dbReference type="SUPFAM" id="SSF55920">
    <property type="entry name" value="Creatinase/aminopeptidase"/>
    <property type="match status" value="1"/>
</dbReference>
<dbReference type="PROSITE" id="PS00491">
    <property type="entry name" value="PROLINE_PEPTIDASE"/>
    <property type="match status" value="1"/>
</dbReference>
<dbReference type="Proteomes" id="UP000281691">
    <property type="component" value="Unassembled WGS sequence"/>
</dbReference>
<sequence>MQSLFTQHLAQVQKTVQQALELSRLDGLWIYAGETKPYFLDDQHSPFKINPLFNYVFPDPTAQRSWLYLDGKNRPKVYFYAPTDYWHITPNPPIDAFFAEAFEWQILTDCEQITQYIQPAHCAFLGDNELLANSLGFELINPKKVLNVLHFARSCKTEFEIACIYQANLIAIKGHLAGKLAFFEGKSEFEINLAYLNATLQSDNNVPYSNIVAINQHSAVLHYTDLVTQQPKQPQSFLLDAGASYLGYASDITRSYAFDERCEFAELITRMDCYKLEIIDNLQVGFNYLSYHTQMHRWVSQLLSEFDLVKLPSEQIFEEGISRCFFPHGLGHNLGLQVHDVAGFQQNIRGTHKAPPEVYPSLRCTRDLVEGMVLTIEPGFYFIEMLLNSWRNSPLARFFNWKKIEEFKQFGGIRTEDNVVIRAQGAENLTAKAESFLATVQS</sequence>
<comment type="similarity">
    <text evidence="7">Belongs to the peptidase M24B family. Bacterial-type prolidase subfamily.</text>
</comment>
<dbReference type="RefSeq" id="WP_124210981.1">
    <property type="nucleotide sequence ID" value="NZ_CP016615.1"/>
</dbReference>
<dbReference type="GO" id="GO:0046872">
    <property type="term" value="F:metal ion binding"/>
    <property type="evidence" value="ECO:0007669"/>
    <property type="project" value="UniProtKB-KW"/>
</dbReference>
<evidence type="ECO:0000256" key="7">
    <source>
        <dbReference type="HAMAP-Rule" id="MF_01279"/>
    </source>
</evidence>
<protein>
    <recommendedName>
        <fullName evidence="7">Xaa-Pro dipeptidase</fullName>
        <shortName evidence="7">X-Pro dipeptidase</shortName>
        <ecNumber evidence="7">3.4.13.9</ecNumber>
    </recommendedName>
    <alternativeName>
        <fullName evidence="7">Imidodipeptidase</fullName>
    </alternativeName>
    <alternativeName>
        <fullName evidence="7">Proline dipeptidase</fullName>
        <shortName evidence="7">Prolidase</shortName>
    </alternativeName>
</protein>
<dbReference type="Gene3D" id="3.90.230.10">
    <property type="entry name" value="Creatinase/methionine aminopeptidase superfamily"/>
    <property type="match status" value="1"/>
</dbReference>
<evidence type="ECO:0000256" key="3">
    <source>
        <dbReference type="ARBA" id="ARBA00022801"/>
    </source>
</evidence>
<evidence type="ECO:0000313" key="10">
    <source>
        <dbReference type="EMBL" id="RPE86452.1"/>
    </source>
</evidence>
<dbReference type="GO" id="GO:0008235">
    <property type="term" value="F:metalloexopeptidase activity"/>
    <property type="evidence" value="ECO:0007669"/>
    <property type="project" value="UniProtKB-UniRule"/>
</dbReference>
<feature type="binding site" evidence="7">
    <location>
        <position position="416"/>
    </location>
    <ligand>
        <name>Mn(2+)</name>
        <dbReference type="ChEBI" id="CHEBI:29035"/>
        <label>2</label>
    </ligand>
</feature>
<gene>
    <name evidence="7" type="primary">pepQ</name>
    <name evidence="10" type="ORF">EDC46_0854</name>
</gene>
<keyword evidence="5 7" id="KW-0482">Metalloprotease</keyword>
<dbReference type="AlphaFoldDB" id="A0A3N4VTK2"/>
<keyword evidence="4 7" id="KW-0224">Dipeptidase</keyword>